<gene>
    <name evidence="7" type="ORF">BATDEDRAFT_12973</name>
</gene>
<dbReference type="STRING" id="684364.F4P854"/>
<dbReference type="Gene3D" id="3.20.200.10">
    <property type="entry name" value="MHCK/EF2 kinase"/>
    <property type="match status" value="1"/>
</dbReference>
<evidence type="ECO:0000256" key="3">
    <source>
        <dbReference type="ARBA" id="ARBA00022741"/>
    </source>
</evidence>
<evidence type="ECO:0000256" key="4">
    <source>
        <dbReference type="ARBA" id="ARBA00022777"/>
    </source>
</evidence>
<protein>
    <recommendedName>
        <fullName evidence="6">Alpha-type protein kinase domain-containing protein</fullName>
    </recommendedName>
</protein>
<organism evidence="7 8">
    <name type="scientific">Batrachochytrium dendrobatidis (strain JAM81 / FGSC 10211)</name>
    <name type="common">Frog chytrid fungus</name>
    <dbReference type="NCBI Taxonomy" id="684364"/>
    <lineage>
        <taxon>Eukaryota</taxon>
        <taxon>Fungi</taxon>
        <taxon>Fungi incertae sedis</taxon>
        <taxon>Chytridiomycota</taxon>
        <taxon>Chytridiomycota incertae sedis</taxon>
        <taxon>Chytridiomycetes</taxon>
        <taxon>Rhizophydiales</taxon>
        <taxon>Rhizophydiales incertae sedis</taxon>
        <taxon>Batrachochytrium</taxon>
    </lineage>
</organism>
<dbReference type="InParanoid" id="F4P854"/>
<dbReference type="SMART" id="SM00811">
    <property type="entry name" value="Alpha_kinase"/>
    <property type="match status" value="1"/>
</dbReference>
<feature type="domain" description="Alpha-type protein kinase" evidence="6">
    <location>
        <begin position="1"/>
        <end position="214"/>
    </location>
</feature>
<dbReference type="PANTHER" id="PTHR45992:SF11">
    <property type="entry name" value="ALPHA-TYPE PROTEIN KINASE DOMAIN-CONTAINING PROTEIN"/>
    <property type="match status" value="1"/>
</dbReference>
<dbReference type="RefSeq" id="XP_006680618.1">
    <property type="nucleotide sequence ID" value="XM_006680555.1"/>
</dbReference>
<dbReference type="PROSITE" id="PS51158">
    <property type="entry name" value="ALPHA_KINASE"/>
    <property type="match status" value="1"/>
</dbReference>
<dbReference type="InterPro" id="IPR004166">
    <property type="entry name" value="a-kinase_dom"/>
</dbReference>
<dbReference type="Proteomes" id="UP000007241">
    <property type="component" value="Unassembled WGS sequence"/>
</dbReference>
<evidence type="ECO:0000256" key="2">
    <source>
        <dbReference type="ARBA" id="ARBA00022679"/>
    </source>
</evidence>
<evidence type="ECO:0000259" key="6">
    <source>
        <dbReference type="PROSITE" id="PS51158"/>
    </source>
</evidence>
<evidence type="ECO:0000313" key="8">
    <source>
        <dbReference type="Proteomes" id="UP000007241"/>
    </source>
</evidence>
<dbReference type="Pfam" id="PF02816">
    <property type="entry name" value="Alpha_kinase"/>
    <property type="match status" value="1"/>
</dbReference>
<dbReference type="OMA" id="NYVLCDL"/>
<sequence>MTTNFARENDSFETVPNMDVVFARGAFKNVYKGKYTKGNRTGQESVTKIFKSGSVFQESYFDNELKIVNKALEIINRFNKDQLVDQNIWLNIPAVWTFLPGTTRAGEKCLVEPMIINFQKFNSNTGWTSNELSGWTAVMQALSHYSYHATDCQLLLCDLQGGIQNNGFIITDPVVMSRTQEYGPTDFGPKGISTFFSRHNCNKFCKKEWKVPQDKKAYYNVQMGSAMALPGHIPAAPLAANGRVDSGYASMNQLPGLVEGLEIIEE</sequence>
<dbReference type="InterPro" id="IPR011009">
    <property type="entry name" value="Kinase-like_dom_sf"/>
</dbReference>
<dbReference type="GO" id="GO:0004674">
    <property type="term" value="F:protein serine/threonine kinase activity"/>
    <property type="evidence" value="ECO:0000318"/>
    <property type="project" value="GO_Central"/>
</dbReference>
<evidence type="ECO:0000256" key="5">
    <source>
        <dbReference type="ARBA" id="ARBA00022840"/>
    </source>
</evidence>
<dbReference type="GeneID" id="18236749"/>
<dbReference type="SUPFAM" id="SSF56112">
    <property type="entry name" value="Protein kinase-like (PK-like)"/>
    <property type="match status" value="1"/>
</dbReference>
<keyword evidence="8" id="KW-1185">Reference proteome</keyword>
<name>F4P854_BATDJ</name>
<dbReference type="AlphaFoldDB" id="F4P854"/>
<reference evidence="7 8" key="1">
    <citation type="submission" date="2009-12" db="EMBL/GenBank/DDBJ databases">
        <title>The draft genome of Batrachochytrium dendrobatidis.</title>
        <authorList>
            <consortium name="US DOE Joint Genome Institute (JGI-PGF)"/>
            <person name="Kuo A."/>
            <person name="Salamov A."/>
            <person name="Schmutz J."/>
            <person name="Lucas S."/>
            <person name="Pitluck S."/>
            <person name="Rosenblum E."/>
            <person name="Stajich J."/>
            <person name="Eisen M."/>
            <person name="Grigoriev I.V."/>
        </authorList>
    </citation>
    <scope>NUCLEOTIDE SEQUENCE [LARGE SCALE GENOMIC DNA]</scope>
    <source>
        <strain evidence="8">JAM81 / FGSC 10211</strain>
    </source>
</reference>
<dbReference type="HOGENOM" id="CLU_077993_0_0_1"/>
<dbReference type="OrthoDB" id="2137710at2759"/>
<dbReference type="InterPro" id="IPR051852">
    <property type="entry name" value="Alpha-type_PK"/>
</dbReference>
<keyword evidence="3" id="KW-0547">Nucleotide-binding</keyword>
<keyword evidence="5" id="KW-0067">ATP-binding</keyword>
<evidence type="ECO:0000256" key="1">
    <source>
        <dbReference type="ARBA" id="ARBA00022527"/>
    </source>
</evidence>
<proteinExistence type="predicted"/>
<dbReference type="EMBL" id="GL882888">
    <property type="protein sequence ID" value="EGF78748.1"/>
    <property type="molecule type" value="Genomic_DNA"/>
</dbReference>
<accession>F4P854</accession>
<dbReference type="GO" id="GO:0005524">
    <property type="term" value="F:ATP binding"/>
    <property type="evidence" value="ECO:0007669"/>
    <property type="project" value="UniProtKB-KW"/>
</dbReference>
<keyword evidence="2" id="KW-0808">Transferase</keyword>
<dbReference type="PANTHER" id="PTHR45992">
    <property type="entry name" value="EUKARYOTIC ELONGATION FACTOR 2 KINASE-RELATED"/>
    <property type="match status" value="1"/>
</dbReference>
<evidence type="ECO:0000313" key="7">
    <source>
        <dbReference type="EMBL" id="EGF78748.1"/>
    </source>
</evidence>
<keyword evidence="1" id="KW-0723">Serine/threonine-protein kinase</keyword>
<keyword evidence="4" id="KW-0418">Kinase</keyword>